<keyword evidence="2" id="KW-0175">Coiled coil</keyword>
<reference evidence="5" key="2">
    <citation type="journal article" date="2017" name="Genome Biol. Evol.">
        <title>Comparative genomic analysis identifies a Campylobacter clade deficient in selenium metabolism.</title>
        <authorList>
            <person name="Miller W.G."/>
            <person name="Yee E."/>
            <person name="Lopes B.S."/>
            <person name="Chapman M.H."/>
            <person name="Huynh S."/>
            <person name="Bono J.L."/>
            <person name="Parker C.T."/>
            <person name="Strachan N.J.C."/>
            <person name="Forbes K.J."/>
        </authorList>
    </citation>
    <scope>NUCLEOTIDE SEQUENCE [LARGE SCALE GENOMIC DNA]</scope>
    <source>
        <strain evidence="5">NCTC 13004</strain>
    </source>
</reference>
<evidence type="ECO:0000313" key="4">
    <source>
        <dbReference type="EMBL" id="ARQ98182.1"/>
    </source>
</evidence>
<dbReference type="Gene3D" id="2.160.10.10">
    <property type="entry name" value="Hexapeptide repeat proteins"/>
    <property type="match status" value="1"/>
</dbReference>
<dbReference type="RefSeq" id="WP_100590956.1">
    <property type="nucleotide sequence ID" value="NZ_CP015578.1"/>
</dbReference>
<dbReference type="AlphaFoldDB" id="A0A1X9SPK2"/>
<proteinExistence type="inferred from homology"/>
<feature type="region of interest" description="Disordered" evidence="3">
    <location>
        <begin position="262"/>
        <end position="282"/>
    </location>
</feature>
<dbReference type="KEGG" id="clx:CLAN_1462"/>
<comment type="similarity">
    <text evidence="1">Belongs to the transferase hexapeptide repeat family.</text>
</comment>
<dbReference type="EMBL" id="CP015578">
    <property type="protein sequence ID" value="ARQ98182.1"/>
    <property type="molecule type" value="Genomic_DNA"/>
</dbReference>
<organism evidence="4 5">
    <name type="scientific">Campylobacter lanienae NCTC 13004</name>
    <dbReference type="NCBI Taxonomy" id="1031753"/>
    <lineage>
        <taxon>Bacteria</taxon>
        <taxon>Pseudomonadati</taxon>
        <taxon>Campylobacterota</taxon>
        <taxon>Epsilonproteobacteria</taxon>
        <taxon>Campylobacterales</taxon>
        <taxon>Campylobacteraceae</taxon>
        <taxon>Campylobacter</taxon>
    </lineage>
</organism>
<accession>A0A1X9SPK2</accession>
<evidence type="ECO:0000256" key="2">
    <source>
        <dbReference type="SAM" id="Coils"/>
    </source>
</evidence>
<dbReference type="Proteomes" id="UP000202031">
    <property type="component" value="Chromosome"/>
</dbReference>
<dbReference type="SUPFAM" id="SSF51161">
    <property type="entry name" value="Trimeric LpxA-like enzymes"/>
    <property type="match status" value="1"/>
</dbReference>
<evidence type="ECO:0000313" key="5">
    <source>
        <dbReference type="Proteomes" id="UP000202031"/>
    </source>
</evidence>
<keyword evidence="4" id="KW-0808">Transferase</keyword>
<evidence type="ECO:0000256" key="1">
    <source>
        <dbReference type="ARBA" id="ARBA00007274"/>
    </source>
</evidence>
<dbReference type="PANTHER" id="PTHR43300:SF11">
    <property type="entry name" value="ACETYLTRANSFERASE RV3034C-RELATED"/>
    <property type="match status" value="1"/>
</dbReference>
<dbReference type="GeneID" id="46921927"/>
<dbReference type="CDD" id="cd03349">
    <property type="entry name" value="LbH_XAT"/>
    <property type="match status" value="1"/>
</dbReference>
<dbReference type="PANTHER" id="PTHR43300">
    <property type="entry name" value="ACETYLTRANSFERASE"/>
    <property type="match status" value="1"/>
</dbReference>
<feature type="compositionally biased region" description="Pro residues" evidence="3">
    <location>
        <begin position="265"/>
        <end position="279"/>
    </location>
</feature>
<protein>
    <submittedName>
        <fullName evidence="4">Acetyltransferase</fullName>
    </submittedName>
</protein>
<gene>
    <name evidence="4" type="ORF">CLAN_1462</name>
</gene>
<feature type="coiled-coil region" evidence="2">
    <location>
        <begin position="285"/>
        <end position="312"/>
    </location>
</feature>
<dbReference type="GO" id="GO:0016740">
    <property type="term" value="F:transferase activity"/>
    <property type="evidence" value="ECO:0007669"/>
    <property type="project" value="UniProtKB-KW"/>
</dbReference>
<dbReference type="InterPro" id="IPR011004">
    <property type="entry name" value="Trimer_LpxA-like_sf"/>
</dbReference>
<reference evidence="5" key="1">
    <citation type="journal article" date="2017" name="Genome Biol. Evol.">
        <title>Comparative Genomic Analysis Identifies a Campylobacter Clade Deficient in Selenium Metabolism.</title>
        <authorList>
            <person name="Miller W.G."/>
            <person name="Yee E."/>
            <person name="Lopes B.S."/>
            <person name="Chapman M.H."/>
            <person name="Huynh S."/>
            <person name="Bono J.L."/>
            <person name="Parker C.T."/>
            <person name="Strachan N.J.C."/>
            <person name="Forbes K.J."/>
        </authorList>
    </citation>
    <scope>NUCLEOTIDE SEQUENCE [LARGE SCALE GENOMIC DNA]</scope>
    <source>
        <strain evidence="5">NCTC 13004</strain>
    </source>
</reference>
<evidence type="ECO:0000256" key="3">
    <source>
        <dbReference type="SAM" id="MobiDB-lite"/>
    </source>
</evidence>
<sequence>MQIKVNKFVREYLEEFNVLMAYPNGKICRYKDDEMINVPDSGFMEEYSTINRGNNACQMRSFSYSNAIIPRLDIKMGRYCSIAVGLNFIAGKHPLDTISTSSFIYDPNFYIFKDASIERIKKPYTHTPHGALVPPPGPTIFENDVYVCTNALLKPGITLHTGCVVAQNAIVTKDVPPYAIVGGSPARILKYRFDEPTIKRLLGLKWWEYHFADFDGIDAKKDINYYLDELESRIQNHAIKPFNPRKMEFKELIQRSKQPVLVATPPQPPKPVTPQPVQPTPQEQINSLKEEINKKDLEIKNLEINSQNIKNHLSYKLGNALIKAHKQWYKGGYIKFIFEAIKIKKEHNKTKI</sequence>
<dbReference type="InterPro" id="IPR050179">
    <property type="entry name" value="Trans_hexapeptide_repeat"/>
</dbReference>
<name>A0A1X9SPK2_9BACT</name>